<dbReference type="Pfam" id="PF13630">
    <property type="entry name" value="SdpI"/>
    <property type="match status" value="1"/>
</dbReference>
<sequence>MGLLSICLMGIFIIIIGLVLKLYSSKYKNKSIGYRTSFAMKNKETWYEANRFFGFMIVLTGIFFTLFSIFISYLTILEQSLQLRISIVILFILFINIIFYTEVHLRKLFDEDGNRKIL</sequence>
<dbReference type="InterPro" id="IPR025962">
    <property type="entry name" value="SdpI/YhfL"/>
</dbReference>
<evidence type="ECO:0000313" key="3">
    <source>
        <dbReference type="Proteomes" id="UP000019482"/>
    </source>
</evidence>
<name>W6N3Q2_CLOTY</name>
<dbReference type="OrthoDB" id="3173919at2"/>
<feature type="transmembrane region" description="Helical" evidence="1">
    <location>
        <begin position="81"/>
        <end position="100"/>
    </location>
</feature>
<evidence type="ECO:0000256" key="1">
    <source>
        <dbReference type="SAM" id="Phobius"/>
    </source>
</evidence>
<feature type="transmembrane region" description="Helical" evidence="1">
    <location>
        <begin position="52"/>
        <end position="75"/>
    </location>
</feature>
<gene>
    <name evidence="2" type="ORF">CTDIVETGP_0650</name>
</gene>
<keyword evidence="1" id="KW-0472">Membrane</keyword>
<feature type="transmembrane region" description="Helical" evidence="1">
    <location>
        <begin position="6"/>
        <end position="23"/>
    </location>
</feature>
<accession>W6N3Q2</accession>
<proteinExistence type="predicted"/>
<keyword evidence="1" id="KW-1133">Transmembrane helix</keyword>
<dbReference type="Proteomes" id="UP000019482">
    <property type="component" value="Unassembled WGS sequence"/>
</dbReference>
<organism evidence="2 3">
    <name type="scientific">Clostridium tyrobutyricum DIVETGP</name>
    <dbReference type="NCBI Taxonomy" id="1408889"/>
    <lineage>
        <taxon>Bacteria</taxon>
        <taxon>Bacillati</taxon>
        <taxon>Bacillota</taxon>
        <taxon>Clostridia</taxon>
        <taxon>Eubacteriales</taxon>
        <taxon>Clostridiaceae</taxon>
        <taxon>Clostridium</taxon>
    </lineage>
</organism>
<reference evidence="2 3" key="1">
    <citation type="journal article" date="2015" name="Genome Announc.">
        <title>Draft Genome Sequence of Clostridium tyrobutyricum Strain DIVETGP, Isolated from Cow's Milk for Grana Padano Production.</title>
        <authorList>
            <person name="Soggiu A."/>
            <person name="Piras C."/>
            <person name="Gaiarsa S."/>
            <person name="Sassera D."/>
            <person name="Roncada P."/>
            <person name="Bendixen E."/>
            <person name="Brasca M."/>
            <person name="Bonizzi L."/>
        </authorList>
    </citation>
    <scope>NUCLEOTIDE SEQUENCE [LARGE SCALE GENOMIC DNA]</scope>
    <source>
        <strain evidence="2 3">DIVETGP</strain>
    </source>
</reference>
<evidence type="ECO:0000313" key="2">
    <source>
        <dbReference type="EMBL" id="CDL90580.1"/>
    </source>
</evidence>
<keyword evidence="1" id="KW-0812">Transmembrane</keyword>
<keyword evidence="3" id="KW-1185">Reference proteome</keyword>
<dbReference type="AlphaFoldDB" id="W6N3Q2"/>
<comment type="caution">
    <text evidence="2">The sequence shown here is derived from an EMBL/GenBank/DDBJ whole genome shotgun (WGS) entry which is preliminary data.</text>
</comment>
<dbReference type="GeneID" id="29419948"/>
<protein>
    <submittedName>
        <fullName evidence="2">Conserved hypothetical membrane spanning protein</fullName>
    </submittedName>
</protein>
<dbReference type="RefSeq" id="WP_017751875.1">
    <property type="nucleotide sequence ID" value="NZ_CBXI010000008.1"/>
</dbReference>
<dbReference type="EMBL" id="CBXI010000008">
    <property type="protein sequence ID" value="CDL90580.1"/>
    <property type="molecule type" value="Genomic_DNA"/>
</dbReference>